<accession>A0A4U5M886</accession>
<proteinExistence type="predicted"/>
<gene>
    <name evidence="2" type="ORF">L596_025595</name>
</gene>
<dbReference type="InterPro" id="IPR016135">
    <property type="entry name" value="UBQ-conjugating_enzyme/RWD"/>
</dbReference>
<dbReference type="Proteomes" id="UP000298663">
    <property type="component" value="Unassembled WGS sequence"/>
</dbReference>
<dbReference type="Pfam" id="PF05773">
    <property type="entry name" value="RWD"/>
    <property type="match status" value="1"/>
</dbReference>
<organism evidence="2 3">
    <name type="scientific">Steinernema carpocapsae</name>
    <name type="common">Entomopathogenic nematode</name>
    <dbReference type="NCBI Taxonomy" id="34508"/>
    <lineage>
        <taxon>Eukaryota</taxon>
        <taxon>Metazoa</taxon>
        <taxon>Ecdysozoa</taxon>
        <taxon>Nematoda</taxon>
        <taxon>Chromadorea</taxon>
        <taxon>Rhabditida</taxon>
        <taxon>Tylenchina</taxon>
        <taxon>Panagrolaimomorpha</taxon>
        <taxon>Strongyloidoidea</taxon>
        <taxon>Steinernematidae</taxon>
        <taxon>Steinernema</taxon>
    </lineage>
</organism>
<keyword evidence="3" id="KW-1185">Reference proteome</keyword>
<sequence>MSHLHGLQSGTRDGVGSAQLYLRGGRPLPAKRPHEVPEVNLDVFYNSQITREVRDVIKDKVLAEAKNNLGMASTFSLIEFVKENFDDLVKDQPDPEVLKQQMAEMKLENADDKKDQLTKAQKRRIWDKVEAGKGGQVERGNDWVDIVKHLSQMGSETDL</sequence>
<evidence type="ECO:0000313" key="3">
    <source>
        <dbReference type="Proteomes" id="UP000298663"/>
    </source>
</evidence>
<dbReference type="InterPro" id="IPR042770">
    <property type="entry name" value="RWDD4"/>
</dbReference>
<dbReference type="PANTHER" id="PTHR21275">
    <property type="entry name" value="RWD DOMAIN-CONTAINING PROTEIN 4"/>
    <property type="match status" value="1"/>
</dbReference>
<name>A0A4U5M886_STECR</name>
<reference evidence="2 3" key="1">
    <citation type="journal article" date="2015" name="Genome Biol.">
        <title>Comparative genomics of Steinernema reveals deeply conserved gene regulatory networks.</title>
        <authorList>
            <person name="Dillman A.R."/>
            <person name="Macchietto M."/>
            <person name="Porter C.F."/>
            <person name="Rogers A."/>
            <person name="Williams B."/>
            <person name="Antoshechkin I."/>
            <person name="Lee M.M."/>
            <person name="Goodwin Z."/>
            <person name="Lu X."/>
            <person name="Lewis E.E."/>
            <person name="Goodrich-Blair H."/>
            <person name="Stock S.P."/>
            <person name="Adams B.J."/>
            <person name="Sternberg P.W."/>
            <person name="Mortazavi A."/>
        </authorList>
    </citation>
    <scope>NUCLEOTIDE SEQUENCE [LARGE SCALE GENOMIC DNA]</scope>
    <source>
        <strain evidence="2 3">ALL</strain>
    </source>
</reference>
<dbReference type="OrthoDB" id="10045773at2759"/>
<dbReference type="EMBL" id="AZBU02000009">
    <property type="protein sequence ID" value="TKR65146.1"/>
    <property type="molecule type" value="Genomic_DNA"/>
</dbReference>
<comment type="caution">
    <text evidence="2">The sequence shown here is derived from an EMBL/GenBank/DDBJ whole genome shotgun (WGS) entry which is preliminary data.</text>
</comment>
<dbReference type="PANTHER" id="PTHR21275:SF1">
    <property type="entry name" value="RWD DOMAIN-CONTAINING PROTEIN 4"/>
    <property type="match status" value="1"/>
</dbReference>
<feature type="domain" description="RWD" evidence="1">
    <location>
        <begin position="29"/>
        <end position="84"/>
    </location>
</feature>
<dbReference type="Gene3D" id="3.10.110.10">
    <property type="entry name" value="Ubiquitin Conjugating Enzyme"/>
    <property type="match status" value="1"/>
</dbReference>
<evidence type="ECO:0000259" key="1">
    <source>
        <dbReference type="Pfam" id="PF05773"/>
    </source>
</evidence>
<dbReference type="InterPro" id="IPR006575">
    <property type="entry name" value="RWD_dom"/>
</dbReference>
<reference evidence="2 3" key="2">
    <citation type="journal article" date="2019" name="G3 (Bethesda)">
        <title>Hybrid Assembly of the Genome of the Entomopathogenic Nematode Steinernema carpocapsae Identifies the X-Chromosome.</title>
        <authorList>
            <person name="Serra L."/>
            <person name="Macchietto M."/>
            <person name="Macias-Munoz A."/>
            <person name="McGill C.J."/>
            <person name="Rodriguez I.M."/>
            <person name="Rodriguez B."/>
            <person name="Murad R."/>
            <person name="Mortazavi A."/>
        </authorList>
    </citation>
    <scope>NUCLEOTIDE SEQUENCE [LARGE SCALE GENOMIC DNA]</scope>
    <source>
        <strain evidence="2 3">ALL</strain>
    </source>
</reference>
<evidence type="ECO:0000313" key="2">
    <source>
        <dbReference type="EMBL" id="TKR65146.1"/>
    </source>
</evidence>
<dbReference type="AlphaFoldDB" id="A0A4U5M886"/>
<protein>
    <recommendedName>
        <fullName evidence="1">RWD domain-containing protein</fullName>
    </recommendedName>
</protein>
<dbReference type="SUPFAM" id="SSF54495">
    <property type="entry name" value="UBC-like"/>
    <property type="match status" value="1"/>
</dbReference>